<protein>
    <submittedName>
        <fullName evidence="1">Uncharacterized protein</fullName>
    </submittedName>
</protein>
<evidence type="ECO:0000313" key="1">
    <source>
        <dbReference type="EMBL" id="KAK9104498.1"/>
    </source>
</evidence>
<comment type="caution">
    <text evidence="1">The sequence shown here is derived from an EMBL/GenBank/DDBJ whole genome shotgun (WGS) entry which is preliminary data.</text>
</comment>
<keyword evidence="2" id="KW-1185">Reference proteome</keyword>
<organism evidence="1 2">
    <name type="scientific">Stephania cephalantha</name>
    <dbReference type="NCBI Taxonomy" id="152367"/>
    <lineage>
        <taxon>Eukaryota</taxon>
        <taxon>Viridiplantae</taxon>
        <taxon>Streptophyta</taxon>
        <taxon>Embryophyta</taxon>
        <taxon>Tracheophyta</taxon>
        <taxon>Spermatophyta</taxon>
        <taxon>Magnoliopsida</taxon>
        <taxon>Ranunculales</taxon>
        <taxon>Menispermaceae</taxon>
        <taxon>Menispermoideae</taxon>
        <taxon>Cissampelideae</taxon>
        <taxon>Stephania</taxon>
    </lineage>
</organism>
<dbReference type="AlphaFoldDB" id="A0AAP0FAN9"/>
<dbReference type="Proteomes" id="UP001419268">
    <property type="component" value="Unassembled WGS sequence"/>
</dbReference>
<reference evidence="1 2" key="1">
    <citation type="submission" date="2024-01" db="EMBL/GenBank/DDBJ databases">
        <title>Genome assemblies of Stephania.</title>
        <authorList>
            <person name="Yang L."/>
        </authorList>
    </citation>
    <scope>NUCLEOTIDE SEQUENCE [LARGE SCALE GENOMIC DNA]</scope>
    <source>
        <strain evidence="1">JXDWG</strain>
        <tissue evidence="1">Leaf</tissue>
    </source>
</reference>
<accession>A0AAP0FAN9</accession>
<dbReference type="EMBL" id="JBBNAG010000009">
    <property type="protein sequence ID" value="KAK9104498.1"/>
    <property type="molecule type" value="Genomic_DNA"/>
</dbReference>
<name>A0AAP0FAN9_9MAGN</name>
<proteinExistence type="predicted"/>
<evidence type="ECO:0000313" key="2">
    <source>
        <dbReference type="Proteomes" id="UP001419268"/>
    </source>
</evidence>
<gene>
    <name evidence="1" type="ORF">Scep_021342</name>
</gene>
<sequence length="147" mass="15490">MHPTVDIAPSSRRIIAIAACRCTPLPMPAVAGACFCPSPPRCVASLGIGVLRAVADTGCTAAPPVLRSRPPPPNTSHALRCATSYATTVVLCWSVVVVEHLLGTMSDLALGWAPPRQAGLLRDLQAKNTPSVSSHQYMSGQHPRNIY</sequence>